<feature type="transmembrane region" description="Helical" evidence="2">
    <location>
        <begin position="178"/>
        <end position="199"/>
    </location>
</feature>
<dbReference type="AlphaFoldDB" id="A0A918WX36"/>
<evidence type="ECO:0008006" key="5">
    <source>
        <dbReference type="Google" id="ProtNLM"/>
    </source>
</evidence>
<name>A0A918WX36_9ACTN</name>
<feature type="transmembrane region" description="Helical" evidence="2">
    <location>
        <begin position="99"/>
        <end position="119"/>
    </location>
</feature>
<evidence type="ECO:0000256" key="2">
    <source>
        <dbReference type="SAM" id="Phobius"/>
    </source>
</evidence>
<dbReference type="Proteomes" id="UP000638353">
    <property type="component" value="Unassembled WGS sequence"/>
</dbReference>
<keyword evidence="2" id="KW-1133">Transmembrane helix</keyword>
<feature type="compositionally biased region" description="Pro residues" evidence="1">
    <location>
        <begin position="1"/>
        <end position="14"/>
    </location>
</feature>
<evidence type="ECO:0000313" key="3">
    <source>
        <dbReference type="EMBL" id="GHC92638.1"/>
    </source>
</evidence>
<gene>
    <name evidence="3" type="ORF">GCM10010334_28780</name>
</gene>
<keyword evidence="2" id="KW-0812">Transmembrane</keyword>
<accession>A0A918WX36</accession>
<keyword evidence="2" id="KW-0472">Membrane</keyword>
<feature type="transmembrane region" description="Helical" evidence="2">
    <location>
        <begin position="126"/>
        <end position="148"/>
    </location>
</feature>
<organism evidence="3 4">
    <name type="scientific">Streptomyces finlayi</name>
    <dbReference type="NCBI Taxonomy" id="67296"/>
    <lineage>
        <taxon>Bacteria</taxon>
        <taxon>Bacillati</taxon>
        <taxon>Actinomycetota</taxon>
        <taxon>Actinomycetes</taxon>
        <taxon>Kitasatosporales</taxon>
        <taxon>Streptomycetaceae</taxon>
        <taxon>Streptomyces</taxon>
    </lineage>
</organism>
<proteinExistence type="predicted"/>
<feature type="transmembrane region" description="Helical" evidence="2">
    <location>
        <begin position="49"/>
        <end position="70"/>
    </location>
</feature>
<dbReference type="RefSeq" id="WP_189821692.1">
    <property type="nucleotide sequence ID" value="NZ_BMVC01000005.1"/>
</dbReference>
<reference evidence="3" key="1">
    <citation type="journal article" date="2014" name="Int. J. Syst. Evol. Microbiol.">
        <title>Complete genome sequence of Corynebacterium casei LMG S-19264T (=DSM 44701T), isolated from a smear-ripened cheese.</title>
        <authorList>
            <consortium name="US DOE Joint Genome Institute (JGI-PGF)"/>
            <person name="Walter F."/>
            <person name="Albersmeier A."/>
            <person name="Kalinowski J."/>
            <person name="Ruckert C."/>
        </authorList>
    </citation>
    <scope>NUCLEOTIDE SEQUENCE</scope>
    <source>
        <strain evidence="3">JCM 4637</strain>
    </source>
</reference>
<reference evidence="3" key="2">
    <citation type="submission" date="2020-09" db="EMBL/GenBank/DDBJ databases">
        <authorList>
            <person name="Sun Q."/>
            <person name="Ohkuma M."/>
        </authorList>
    </citation>
    <scope>NUCLEOTIDE SEQUENCE</scope>
    <source>
        <strain evidence="3">JCM 4637</strain>
    </source>
</reference>
<evidence type="ECO:0000313" key="4">
    <source>
        <dbReference type="Proteomes" id="UP000638353"/>
    </source>
</evidence>
<feature type="region of interest" description="Disordered" evidence="1">
    <location>
        <begin position="1"/>
        <end position="27"/>
    </location>
</feature>
<protein>
    <recommendedName>
        <fullName evidence="5">ABC transporter permease</fullName>
    </recommendedName>
</protein>
<comment type="caution">
    <text evidence="3">The sequence shown here is derived from an EMBL/GenBank/DDBJ whole genome shotgun (WGS) entry which is preliminary data.</text>
</comment>
<evidence type="ECO:0000256" key="1">
    <source>
        <dbReference type="SAM" id="MobiDB-lite"/>
    </source>
</evidence>
<dbReference type="EMBL" id="BMVC01000005">
    <property type="protein sequence ID" value="GHC92638.1"/>
    <property type="molecule type" value="Genomic_DNA"/>
</dbReference>
<sequence length="225" mass="23331">MTAPLTPPHQPSPHDPWQTPEGATDAMAYPPAENACDRNAELATDIRKALVVLVVTAVLGLVLGALWAWLAPKVPLISTDKAVFLKDTEGEEAAGADGVFVLLSLGMGLLTGIGAFLFHRRGGIPMVVGIALGALMGAWLGWMAGGWFGPTADVVAHAKAVGAGVVFDAPLKLGAKGALLAWAFVGVLVHLGLTAVWGVRDPEPEFEWGAYYGTPSQGAHGPRDA</sequence>